<comment type="similarity">
    <text evidence="2 10">Belongs to the TonB family.</text>
</comment>
<keyword evidence="8 10" id="KW-1133">Transmembrane helix</keyword>
<evidence type="ECO:0000256" key="5">
    <source>
        <dbReference type="ARBA" id="ARBA00022519"/>
    </source>
</evidence>
<evidence type="ECO:0000256" key="1">
    <source>
        <dbReference type="ARBA" id="ARBA00004383"/>
    </source>
</evidence>
<dbReference type="PANTHER" id="PTHR33446">
    <property type="entry name" value="PROTEIN TONB-RELATED"/>
    <property type="match status" value="1"/>
</dbReference>
<dbReference type="Pfam" id="PF03544">
    <property type="entry name" value="TonB_C"/>
    <property type="match status" value="1"/>
</dbReference>
<reference evidence="13 14" key="2">
    <citation type="journal article" date="2011" name="J. Bacteriol.">
        <title>Genomes of three methylotrophs from a single niche uncover genetic and metabolic divergence of Methylophilaceae.</title>
        <authorList>
            <person name="Lapidus A."/>
            <person name="Clum A."/>
            <person name="Labutti K."/>
            <person name="Kaluzhnaya M.G."/>
            <person name="Lim S."/>
            <person name="Beck D.A."/>
            <person name="Glavina Del Rio T."/>
            <person name="Nolan M."/>
            <person name="Mavromatis K."/>
            <person name="Huntemann M."/>
            <person name="Lucas S."/>
            <person name="Lidstrom M.E."/>
            <person name="Ivanova N."/>
            <person name="Chistoserdova L."/>
        </authorList>
    </citation>
    <scope>NUCLEOTIDE SEQUENCE [LARGE SCALE GENOMIC DNA]</scope>
    <source>
        <strain evidence="13 14">SIP3-4</strain>
    </source>
</reference>
<organism evidence="13 14">
    <name type="scientific">Methylovorus glucosotrophus (strain SIP3-4)</name>
    <dbReference type="NCBI Taxonomy" id="582744"/>
    <lineage>
        <taxon>Bacteria</taxon>
        <taxon>Pseudomonadati</taxon>
        <taxon>Pseudomonadota</taxon>
        <taxon>Betaproteobacteria</taxon>
        <taxon>Nitrosomonadales</taxon>
        <taxon>Methylophilaceae</taxon>
        <taxon>Methylovorus</taxon>
    </lineage>
</organism>
<comment type="subcellular location">
    <subcellularLocation>
        <location evidence="1 10">Cell inner membrane</location>
        <topology evidence="1 10">Single-pass membrane protein</topology>
        <orientation evidence="1 10">Periplasmic side</orientation>
    </subcellularLocation>
</comment>
<sequence length="256" mass="28141">MRLVKPSFQPAQAPIAMIRGLKPRGGNQGGQTPSRASYSALLAVLLAHAAIFAAVVWLKPEEVRIEQPDTPMVVNLVSDPKSITEEPQPEPTPPKPVVKIQKQKPVKQQIKPTPEPQPQVAEPQPAAPVEAPRAVEEAKPTPPPPPAEIVEKAPPPPPPETHEPELVTGVAYLYEPERKYPTLSKRLKEEGKVKMKVRISATGMPEDIQLLERSGFERLDNAAVEWLKAARFTPYRKNGKAVSVYAIVPMSYSLHD</sequence>
<evidence type="ECO:0000313" key="14">
    <source>
        <dbReference type="Proteomes" id="UP000002743"/>
    </source>
</evidence>
<keyword evidence="5 10" id="KW-0997">Cell inner membrane</keyword>
<keyword evidence="3 10" id="KW-0813">Transport</keyword>
<evidence type="ECO:0000259" key="12">
    <source>
        <dbReference type="PROSITE" id="PS52015"/>
    </source>
</evidence>
<dbReference type="InterPro" id="IPR003538">
    <property type="entry name" value="TonB"/>
</dbReference>
<feature type="compositionally biased region" description="Pro residues" evidence="11">
    <location>
        <begin position="140"/>
        <end position="159"/>
    </location>
</feature>
<dbReference type="PROSITE" id="PS52015">
    <property type="entry name" value="TONB_CTD"/>
    <property type="match status" value="1"/>
</dbReference>
<feature type="domain" description="TonB C-terminal" evidence="12">
    <location>
        <begin position="165"/>
        <end position="256"/>
    </location>
</feature>
<keyword evidence="14" id="KW-1185">Reference proteome</keyword>
<dbReference type="OrthoDB" id="9792439at2"/>
<dbReference type="GO" id="GO:0030288">
    <property type="term" value="C:outer membrane-bounded periplasmic space"/>
    <property type="evidence" value="ECO:0007669"/>
    <property type="project" value="InterPro"/>
</dbReference>
<dbReference type="STRING" id="582744.Msip34_1761"/>
<proteinExistence type="inferred from homology"/>
<feature type="region of interest" description="Disordered" evidence="11">
    <location>
        <begin position="80"/>
        <end position="164"/>
    </location>
</feature>
<keyword evidence="7 10" id="KW-0653">Protein transport</keyword>
<feature type="compositionally biased region" description="Low complexity" evidence="11">
    <location>
        <begin position="106"/>
        <end position="132"/>
    </location>
</feature>
<keyword evidence="4 10" id="KW-1003">Cell membrane</keyword>
<dbReference type="InterPro" id="IPR006260">
    <property type="entry name" value="TonB/TolA_C"/>
</dbReference>
<evidence type="ECO:0000256" key="2">
    <source>
        <dbReference type="ARBA" id="ARBA00006555"/>
    </source>
</evidence>
<evidence type="ECO:0000256" key="6">
    <source>
        <dbReference type="ARBA" id="ARBA00022692"/>
    </source>
</evidence>
<keyword evidence="6 10" id="KW-0812">Transmembrane</keyword>
<dbReference type="GO" id="GO:0015891">
    <property type="term" value="P:siderophore transport"/>
    <property type="evidence" value="ECO:0007669"/>
    <property type="project" value="InterPro"/>
</dbReference>
<dbReference type="NCBIfam" id="TIGR01352">
    <property type="entry name" value="tonB_Cterm"/>
    <property type="match status" value="1"/>
</dbReference>
<comment type="function">
    <text evidence="10">Interacts with outer membrane receptor proteins that carry out high-affinity binding and energy dependent uptake into the periplasmic space of specific substrates. It could act to transduce energy from the cytoplasmic membrane to specific energy-requiring processes in the outer membrane, resulting in the release into the periplasm of ligands bound by these outer membrane proteins.</text>
</comment>
<evidence type="ECO:0000256" key="11">
    <source>
        <dbReference type="SAM" id="MobiDB-lite"/>
    </source>
</evidence>
<dbReference type="HOGENOM" id="CLU_076057_2_2_4"/>
<dbReference type="InterPro" id="IPR037682">
    <property type="entry name" value="TonB_C"/>
</dbReference>
<dbReference type="GO" id="GO:0098797">
    <property type="term" value="C:plasma membrane protein complex"/>
    <property type="evidence" value="ECO:0007669"/>
    <property type="project" value="TreeGrafter"/>
</dbReference>
<evidence type="ECO:0000256" key="9">
    <source>
        <dbReference type="ARBA" id="ARBA00023136"/>
    </source>
</evidence>
<dbReference type="EMBL" id="CP001674">
    <property type="protein sequence ID" value="ACT51006.1"/>
    <property type="molecule type" value="Genomic_DNA"/>
</dbReference>
<dbReference type="GO" id="GO:0015031">
    <property type="term" value="P:protein transport"/>
    <property type="evidence" value="ECO:0007669"/>
    <property type="project" value="UniProtKB-UniRule"/>
</dbReference>
<evidence type="ECO:0000256" key="4">
    <source>
        <dbReference type="ARBA" id="ARBA00022475"/>
    </source>
</evidence>
<feature type="transmembrane region" description="Helical" evidence="10">
    <location>
        <begin position="38"/>
        <end position="58"/>
    </location>
</feature>
<dbReference type="GO" id="GO:0031992">
    <property type="term" value="F:energy transducer activity"/>
    <property type="evidence" value="ECO:0007669"/>
    <property type="project" value="InterPro"/>
</dbReference>
<dbReference type="Proteomes" id="UP000002743">
    <property type="component" value="Chromosome"/>
</dbReference>
<name>C6X6L3_METGS</name>
<dbReference type="AlphaFoldDB" id="C6X6L3"/>
<keyword evidence="9 10" id="KW-0472">Membrane</keyword>
<accession>C6X6L3</accession>
<dbReference type="PRINTS" id="PR01374">
    <property type="entry name" value="TONBPROTEIN"/>
</dbReference>
<dbReference type="GO" id="GO:0055085">
    <property type="term" value="P:transmembrane transport"/>
    <property type="evidence" value="ECO:0007669"/>
    <property type="project" value="InterPro"/>
</dbReference>
<dbReference type="Gene3D" id="3.30.1150.10">
    <property type="match status" value="1"/>
</dbReference>
<evidence type="ECO:0000313" key="13">
    <source>
        <dbReference type="EMBL" id="ACT51006.1"/>
    </source>
</evidence>
<evidence type="ECO:0000256" key="7">
    <source>
        <dbReference type="ARBA" id="ARBA00022927"/>
    </source>
</evidence>
<evidence type="ECO:0000256" key="10">
    <source>
        <dbReference type="RuleBase" id="RU362123"/>
    </source>
</evidence>
<protein>
    <recommendedName>
        <fullName evidence="10">Protein TonB</fullName>
    </recommendedName>
</protein>
<dbReference type="KEGG" id="mei:Msip34_1761"/>
<dbReference type="InterPro" id="IPR051045">
    <property type="entry name" value="TonB-dependent_transducer"/>
</dbReference>
<evidence type="ECO:0000256" key="3">
    <source>
        <dbReference type="ARBA" id="ARBA00022448"/>
    </source>
</evidence>
<gene>
    <name evidence="13" type="ordered locus">Msip34_1761</name>
</gene>
<keyword evidence="10" id="KW-0735">Signal-anchor</keyword>
<evidence type="ECO:0000256" key="8">
    <source>
        <dbReference type="ARBA" id="ARBA00022989"/>
    </source>
</evidence>
<dbReference type="eggNOG" id="COG0810">
    <property type="taxonomic scope" value="Bacteria"/>
</dbReference>
<dbReference type="SUPFAM" id="SSF74653">
    <property type="entry name" value="TolA/TonB C-terminal domain"/>
    <property type="match status" value="1"/>
</dbReference>
<reference evidence="14" key="1">
    <citation type="submission" date="2009-07" db="EMBL/GenBank/DDBJ databases">
        <title>Complete sequence of chromosome of Methylovorus sp. SIP3-4.</title>
        <authorList>
            <person name="Lucas S."/>
            <person name="Copeland A."/>
            <person name="Lapidus A."/>
            <person name="Glavina del Rio T."/>
            <person name="Tice H."/>
            <person name="Bruce D."/>
            <person name="Goodwin L."/>
            <person name="Pitluck S."/>
            <person name="Clum A."/>
            <person name="Larimer F."/>
            <person name="Land M."/>
            <person name="Hauser L."/>
            <person name="Kyrpides N."/>
            <person name="Mikhailova N."/>
            <person name="Kayluzhnaya M."/>
            <person name="Chistoserdova L."/>
        </authorList>
    </citation>
    <scope>NUCLEOTIDE SEQUENCE [LARGE SCALE GENOMIC DNA]</scope>
    <source>
        <strain evidence="14">SIP3-4</strain>
    </source>
</reference>
<dbReference type="PANTHER" id="PTHR33446:SF2">
    <property type="entry name" value="PROTEIN TONB"/>
    <property type="match status" value="1"/>
</dbReference>